<dbReference type="OrthoDB" id="16679at2759"/>
<dbReference type="AlphaFoldDB" id="A0A1A7MTG8"/>
<comment type="caution">
    <text evidence="9">The sequence shown here is derived from an EMBL/GenBank/DDBJ whole genome shotgun (WGS) entry which is preliminary data.</text>
</comment>
<evidence type="ECO:0000313" key="9">
    <source>
        <dbReference type="EMBL" id="THX44826.1"/>
    </source>
</evidence>
<evidence type="ECO:0000313" key="11">
    <source>
        <dbReference type="Proteomes" id="UP000304928"/>
    </source>
</evidence>
<evidence type="ECO:0000313" key="13">
    <source>
        <dbReference type="Proteomes" id="UP000308953"/>
    </source>
</evidence>
<feature type="region of interest" description="Disordered" evidence="7">
    <location>
        <begin position="27"/>
        <end position="52"/>
    </location>
</feature>
<comment type="subcellular location">
    <subcellularLocation>
        <location evidence="6">Membrane</location>
        <topology evidence="6">Single-pass membrane protein</topology>
    </subcellularLocation>
    <subcellularLocation>
        <location evidence="6">Endoplasmic reticulum membrane</location>
        <topology evidence="6">Single-pass membrane protein</topology>
    </subcellularLocation>
</comment>
<evidence type="ECO:0000313" key="12">
    <source>
        <dbReference type="Proteomes" id="UP000308724"/>
    </source>
</evidence>
<evidence type="ECO:0000256" key="3">
    <source>
        <dbReference type="ARBA" id="ARBA00022824"/>
    </source>
</evidence>
<evidence type="ECO:0000313" key="8">
    <source>
        <dbReference type="EMBL" id="THW96690.1"/>
    </source>
</evidence>
<dbReference type="Proteomes" id="UP000308953">
    <property type="component" value="Unassembled WGS sequence"/>
</dbReference>
<evidence type="ECO:0000313" key="10">
    <source>
        <dbReference type="EMBL" id="TIA40805.1"/>
    </source>
</evidence>
<accession>A0A1A7MTG8</accession>
<gene>
    <name evidence="10" type="ORF">D6C78_02265</name>
    <name evidence="9" type="ORF">D6D10_00107</name>
    <name evidence="8" type="ORF">D6D15_00882</name>
</gene>
<dbReference type="InterPro" id="IPR010580">
    <property type="entry name" value="ER_stress-assoc"/>
</dbReference>
<evidence type="ECO:0000256" key="4">
    <source>
        <dbReference type="ARBA" id="ARBA00022989"/>
    </source>
</evidence>
<dbReference type="EMBL" id="QZAV01000001">
    <property type="protein sequence ID" value="THX44826.1"/>
    <property type="molecule type" value="Genomic_DNA"/>
</dbReference>
<reference evidence="11 12" key="1">
    <citation type="submission" date="2018-10" db="EMBL/GenBank/DDBJ databases">
        <title>Fifty Aureobasidium pullulans genomes reveal a recombining polyextremotolerant generalist.</title>
        <authorList>
            <person name="Gostincar C."/>
            <person name="Turk M."/>
            <person name="Zajc J."/>
            <person name="Gunde-Cimerman N."/>
        </authorList>
    </citation>
    <scope>NUCLEOTIDE SEQUENCE [LARGE SCALE GENOMIC DNA]</scope>
    <source>
        <strain evidence="8 11">EXF-10507</strain>
        <strain evidence="10 12">EXF-1645</strain>
        <strain evidence="9 13">EXF-9785</strain>
    </source>
</reference>
<comment type="similarity">
    <text evidence="1 6">Belongs to the RAMP4 family.</text>
</comment>
<dbReference type="Proteomes" id="UP000308724">
    <property type="component" value="Unassembled WGS sequence"/>
</dbReference>
<keyword evidence="4 6" id="KW-1133">Transmembrane helix</keyword>
<keyword evidence="2 6" id="KW-0812">Transmembrane</keyword>
<dbReference type="GO" id="GO:0005789">
    <property type="term" value="C:endoplasmic reticulum membrane"/>
    <property type="evidence" value="ECO:0007669"/>
    <property type="project" value="UniProtKB-SubCell"/>
</dbReference>
<keyword evidence="3 6" id="KW-0256">Endoplasmic reticulum</keyword>
<proteinExistence type="inferred from homology"/>
<organism evidence="9 13">
    <name type="scientific">Aureobasidium pullulans</name>
    <name type="common">Black yeast</name>
    <name type="synonym">Pullularia pullulans</name>
    <dbReference type="NCBI Taxonomy" id="5580"/>
    <lineage>
        <taxon>Eukaryota</taxon>
        <taxon>Fungi</taxon>
        <taxon>Dikarya</taxon>
        <taxon>Ascomycota</taxon>
        <taxon>Pezizomycotina</taxon>
        <taxon>Dothideomycetes</taxon>
        <taxon>Dothideomycetidae</taxon>
        <taxon>Dothideales</taxon>
        <taxon>Saccotheciaceae</taxon>
        <taxon>Aureobasidium</taxon>
    </lineage>
</organism>
<sequence length="87" mass="10051">MVYTSPARQSFEDTRLIRDQQVQTPQQRRANEAFAKKQEVKRGKPEPVIQKKVPQKSPISKFWLFALIFVVCGGLIAELLRIISGYF</sequence>
<feature type="compositionally biased region" description="Basic and acidic residues" evidence="7">
    <location>
        <begin position="29"/>
        <end position="45"/>
    </location>
</feature>
<keyword evidence="5 6" id="KW-0472">Membrane</keyword>
<evidence type="ECO:0000256" key="5">
    <source>
        <dbReference type="ARBA" id="ARBA00023136"/>
    </source>
</evidence>
<comment type="function">
    <text evidence="6">Interacts with target proteins during translocation into the lumen of the endoplasmic reticulum. Protects unfolded target proteins against degradation and facilitate correct glycosylation.</text>
</comment>
<dbReference type="EMBL" id="QZAR01000007">
    <property type="protein sequence ID" value="THW96690.1"/>
    <property type="molecule type" value="Genomic_DNA"/>
</dbReference>
<dbReference type="EMBL" id="QZBZ01000027">
    <property type="protein sequence ID" value="TIA40805.1"/>
    <property type="molecule type" value="Genomic_DNA"/>
</dbReference>
<evidence type="ECO:0000256" key="6">
    <source>
        <dbReference type="RuleBase" id="RU364120"/>
    </source>
</evidence>
<evidence type="ECO:0000256" key="2">
    <source>
        <dbReference type="ARBA" id="ARBA00022692"/>
    </source>
</evidence>
<dbReference type="Proteomes" id="UP000304928">
    <property type="component" value="Unassembled WGS sequence"/>
</dbReference>
<name>A0A1A7MTG8_AURPU</name>
<evidence type="ECO:0000256" key="1">
    <source>
        <dbReference type="ARBA" id="ARBA00005500"/>
    </source>
</evidence>
<protein>
    <recommendedName>
        <fullName evidence="6">Stress-associated endoplasmic reticulum protein</fullName>
    </recommendedName>
</protein>
<dbReference type="Pfam" id="PF06624">
    <property type="entry name" value="RAMP4"/>
    <property type="match status" value="1"/>
</dbReference>
<evidence type="ECO:0000256" key="7">
    <source>
        <dbReference type="SAM" id="MobiDB-lite"/>
    </source>
</evidence>
<feature type="transmembrane region" description="Helical" evidence="6">
    <location>
        <begin position="62"/>
        <end position="83"/>
    </location>
</feature>